<gene>
    <name evidence="2" type="ORF">STVIR_5880</name>
</gene>
<dbReference type="CDD" id="cd00531">
    <property type="entry name" value="NTF2_like"/>
    <property type="match status" value="1"/>
</dbReference>
<comment type="caution">
    <text evidence="2">The sequence shown here is derived from an EMBL/GenBank/DDBJ whole genome shotgun (WGS) entry which is preliminary data.</text>
</comment>
<dbReference type="Proteomes" id="UP000011205">
    <property type="component" value="Unassembled WGS sequence"/>
</dbReference>
<dbReference type="Pfam" id="PF12680">
    <property type="entry name" value="SnoaL_2"/>
    <property type="match status" value="1"/>
</dbReference>
<feature type="domain" description="SnoaL-like" evidence="1">
    <location>
        <begin position="14"/>
        <end position="118"/>
    </location>
</feature>
<dbReference type="AlphaFoldDB" id="L8PAH3"/>
<protein>
    <recommendedName>
        <fullName evidence="1">SnoaL-like domain-containing protein</fullName>
    </recommendedName>
</protein>
<organism evidence="2 3">
    <name type="scientific">Streptomyces viridochromogenes Tue57</name>
    <dbReference type="NCBI Taxonomy" id="1160705"/>
    <lineage>
        <taxon>Bacteria</taxon>
        <taxon>Bacillati</taxon>
        <taxon>Actinomycetota</taxon>
        <taxon>Actinomycetes</taxon>
        <taxon>Kitasatosporales</taxon>
        <taxon>Streptomycetaceae</taxon>
        <taxon>Streptomyces</taxon>
    </lineage>
</organism>
<dbReference type="Gene3D" id="3.10.450.50">
    <property type="match status" value="1"/>
</dbReference>
<dbReference type="PATRIC" id="fig|1160705.3.peg.5814"/>
<evidence type="ECO:0000313" key="2">
    <source>
        <dbReference type="EMBL" id="ELS53119.1"/>
    </source>
</evidence>
<dbReference type="PANTHER" id="PTHR41252:SF1">
    <property type="entry name" value="BLR2505 PROTEIN"/>
    <property type="match status" value="1"/>
</dbReference>
<dbReference type="SUPFAM" id="SSF54427">
    <property type="entry name" value="NTF2-like"/>
    <property type="match status" value="1"/>
</dbReference>
<sequence length="135" mass="15046">MAIGMAEHPHAALVRRGYEAFTSGDLDSLRTLLAGDCTYHFPGTHPLAGDYKGQDAVLDVFRRIFEETNGTLNVELRQVLVDGRGHAVSLHRSTAERRGKRMELDGGIVFRIVGDKTTDLDECFHDLDALDDFWS</sequence>
<evidence type="ECO:0000313" key="3">
    <source>
        <dbReference type="Proteomes" id="UP000011205"/>
    </source>
</evidence>
<dbReference type="InterPro" id="IPR037401">
    <property type="entry name" value="SnoaL-like"/>
</dbReference>
<proteinExistence type="predicted"/>
<dbReference type="PANTHER" id="PTHR41252">
    <property type="entry name" value="BLR2505 PROTEIN"/>
    <property type="match status" value="1"/>
</dbReference>
<name>L8PAH3_STRVR</name>
<evidence type="ECO:0000259" key="1">
    <source>
        <dbReference type="Pfam" id="PF12680"/>
    </source>
</evidence>
<dbReference type="InterPro" id="IPR032710">
    <property type="entry name" value="NTF2-like_dom_sf"/>
</dbReference>
<dbReference type="EMBL" id="AMLP01000180">
    <property type="protein sequence ID" value="ELS53119.1"/>
    <property type="molecule type" value="Genomic_DNA"/>
</dbReference>
<accession>L8PAH3</accession>
<reference evidence="2 3" key="1">
    <citation type="journal article" date="2013" name="Genome Announc.">
        <title>Draft Genome Sequence of Streptomyces viridochromogenes Strain Tu57, Producer of Avilamycin.</title>
        <authorList>
            <person name="Gruning B.A."/>
            <person name="Erxleben A."/>
            <person name="Hahnlein A."/>
            <person name="Gunther S."/>
        </authorList>
    </citation>
    <scope>NUCLEOTIDE SEQUENCE [LARGE SCALE GENOMIC DNA]</scope>
    <source>
        <strain evidence="2 3">Tue57</strain>
    </source>
</reference>